<organism evidence="2 3">
    <name type="scientific">Steinernema hermaphroditum</name>
    <dbReference type="NCBI Taxonomy" id="289476"/>
    <lineage>
        <taxon>Eukaryota</taxon>
        <taxon>Metazoa</taxon>
        <taxon>Ecdysozoa</taxon>
        <taxon>Nematoda</taxon>
        <taxon>Chromadorea</taxon>
        <taxon>Rhabditida</taxon>
        <taxon>Tylenchina</taxon>
        <taxon>Panagrolaimomorpha</taxon>
        <taxon>Strongyloidoidea</taxon>
        <taxon>Steinernematidae</taxon>
        <taxon>Steinernema</taxon>
    </lineage>
</organism>
<keyword evidence="1" id="KW-0732">Signal</keyword>
<evidence type="ECO:0000313" key="3">
    <source>
        <dbReference type="Proteomes" id="UP001175271"/>
    </source>
</evidence>
<evidence type="ECO:0000256" key="1">
    <source>
        <dbReference type="SAM" id="SignalP"/>
    </source>
</evidence>
<dbReference type="AlphaFoldDB" id="A0AA39M357"/>
<evidence type="ECO:0008006" key="4">
    <source>
        <dbReference type="Google" id="ProtNLM"/>
    </source>
</evidence>
<dbReference type="EMBL" id="JAUCMV010000002">
    <property type="protein sequence ID" value="KAK0418880.1"/>
    <property type="molecule type" value="Genomic_DNA"/>
</dbReference>
<dbReference type="Proteomes" id="UP001175271">
    <property type="component" value="Unassembled WGS sequence"/>
</dbReference>
<proteinExistence type="predicted"/>
<gene>
    <name evidence="2" type="ORF">QR680_013825</name>
</gene>
<name>A0AA39M357_9BILA</name>
<feature type="chain" id="PRO_5041348911" description="Fatty-acid and retinol-binding protein 1" evidence="1">
    <location>
        <begin position="19"/>
        <end position="182"/>
    </location>
</feature>
<feature type="signal peptide" evidence="1">
    <location>
        <begin position="1"/>
        <end position="18"/>
    </location>
</feature>
<reference evidence="2" key="1">
    <citation type="submission" date="2023-06" db="EMBL/GenBank/DDBJ databases">
        <title>Genomic analysis of the entomopathogenic nematode Steinernema hermaphroditum.</title>
        <authorList>
            <person name="Schwarz E.M."/>
            <person name="Heppert J.K."/>
            <person name="Baniya A."/>
            <person name="Schwartz H.T."/>
            <person name="Tan C.-H."/>
            <person name="Antoshechkin I."/>
            <person name="Sternberg P.W."/>
            <person name="Goodrich-Blair H."/>
            <person name="Dillman A.R."/>
        </authorList>
    </citation>
    <scope>NUCLEOTIDE SEQUENCE</scope>
    <source>
        <strain evidence="2">PS9179</strain>
        <tissue evidence="2">Whole animal</tissue>
    </source>
</reference>
<sequence length="182" mass="21401">MMLAVNVFFSLLILTAASLESFDESKDGSDEEDRRIVDLLRRVVQENQDYFKMSKYIYKLQAERSPDPKLRELGRNLMRLYAHYPENLKDATYATQVTNMMEKGLLSPAEAKEQLLENVPFLKDFIDRPDITAILKTYPTTPLSELFWHPMRDAHFYWFEEVKKKMAKKYGIHLPFPQSKAL</sequence>
<protein>
    <recommendedName>
        <fullName evidence="4">Fatty-acid and retinol-binding protein 1</fullName>
    </recommendedName>
</protein>
<accession>A0AA39M357</accession>
<keyword evidence="3" id="KW-1185">Reference proteome</keyword>
<evidence type="ECO:0000313" key="2">
    <source>
        <dbReference type="EMBL" id="KAK0418880.1"/>
    </source>
</evidence>
<comment type="caution">
    <text evidence="2">The sequence shown here is derived from an EMBL/GenBank/DDBJ whole genome shotgun (WGS) entry which is preliminary data.</text>
</comment>